<reference evidence="6 7" key="1">
    <citation type="submission" date="2018-06" db="EMBL/GenBank/DDBJ databases">
        <authorList>
            <consortium name="Pathogen Informatics"/>
            <person name="Doyle S."/>
        </authorList>
    </citation>
    <scope>NUCLEOTIDE SEQUENCE [LARGE SCALE GENOMIC DNA]</scope>
    <source>
        <strain evidence="6 7">NCTC13163</strain>
    </source>
</reference>
<dbReference type="Proteomes" id="UP000254060">
    <property type="component" value="Unassembled WGS sequence"/>
</dbReference>
<comment type="similarity">
    <text evidence="2">Belongs to the bacterial solute-binding protein 5 family.</text>
</comment>
<evidence type="ECO:0000256" key="1">
    <source>
        <dbReference type="ARBA" id="ARBA00004196"/>
    </source>
</evidence>
<comment type="subcellular location">
    <subcellularLocation>
        <location evidence="1">Cell envelope</location>
    </subcellularLocation>
</comment>
<gene>
    <name evidence="6" type="primary">ygiS</name>
    <name evidence="6" type="ORF">NCTC13163_02030</name>
</gene>
<dbReference type="PIRSF" id="PIRSF002741">
    <property type="entry name" value="MppA"/>
    <property type="match status" value="1"/>
</dbReference>
<dbReference type="InterPro" id="IPR000914">
    <property type="entry name" value="SBP_5_dom"/>
</dbReference>
<dbReference type="PANTHER" id="PTHR30290:SF10">
    <property type="entry name" value="PERIPLASMIC OLIGOPEPTIDE-BINDING PROTEIN-RELATED"/>
    <property type="match status" value="1"/>
</dbReference>
<dbReference type="CDD" id="cd08504">
    <property type="entry name" value="PBP2_OppA"/>
    <property type="match status" value="1"/>
</dbReference>
<dbReference type="GO" id="GO:0043190">
    <property type="term" value="C:ATP-binding cassette (ABC) transporter complex"/>
    <property type="evidence" value="ECO:0007669"/>
    <property type="project" value="InterPro"/>
</dbReference>
<dbReference type="OrthoDB" id="9796817at2"/>
<dbReference type="Gene3D" id="3.40.190.10">
    <property type="entry name" value="Periplasmic binding protein-like II"/>
    <property type="match status" value="1"/>
</dbReference>
<dbReference type="InterPro" id="IPR039424">
    <property type="entry name" value="SBP_5"/>
</dbReference>
<proteinExistence type="inferred from homology"/>
<evidence type="ECO:0000313" key="7">
    <source>
        <dbReference type="Proteomes" id="UP000254060"/>
    </source>
</evidence>
<dbReference type="GO" id="GO:1904680">
    <property type="term" value="F:peptide transmembrane transporter activity"/>
    <property type="evidence" value="ECO:0007669"/>
    <property type="project" value="TreeGrafter"/>
</dbReference>
<dbReference type="Gene3D" id="3.90.76.10">
    <property type="entry name" value="Dipeptide-binding Protein, Domain 1"/>
    <property type="match status" value="1"/>
</dbReference>
<dbReference type="Gene3D" id="3.10.105.10">
    <property type="entry name" value="Dipeptide-binding Protein, Domain 3"/>
    <property type="match status" value="1"/>
</dbReference>
<name>A0A377FVZ1_9BACL</name>
<feature type="domain" description="Solute-binding protein family 5" evidence="5">
    <location>
        <begin position="80"/>
        <end position="425"/>
    </location>
</feature>
<evidence type="ECO:0000256" key="2">
    <source>
        <dbReference type="ARBA" id="ARBA00005695"/>
    </source>
</evidence>
<dbReference type="GO" id="GO:0042597">
    <property type="term" value="C:periplasmic space"/>
    <property type="evidence" value="ECO:0007669"/>
    <property type="project" value="UniProtKB-ARBA"/>
</dbReference>
<dbReference type="GO" id="GO:0015833">
    <property type="term" value="P:peptide transport"/>
    <property type="evidence" value="ECO:0007669"/>
    <property type="project" value="TreeGrafter"/>
</dbReference>
<protein>
    <submittedName>
        <fullName evidence="6">Binding protein ygiS</fullName>
    </submittedName>
</protein>
<organism evidence="6 7">
    <name type="scientific">Exiguobacterium aurantiacum</name>
    <dbReference type="NCBI Taxonomy" id="33987"/>
    <lineage>
        <taxon>Bacteria</taxon>
        <taxon>Bacillati</taxon>
        <taxon>Bacillota</taxon>
        <taxon>Bacilli</taxon>
        <taxon>Bacillales</taxon>
        <taxon>Bacillales Family XII. Incertae Sedis</taxon>
        <taxon>Exiguobacterium</taxon>
    </lineage>
</organism>
<dbReference type="Pfam" id="PF00496">
    <property type="entry name" value="SBP_bac_5"/>
    <property type="match status" value="1"/>
</dbReference>
<dbReference type="EMBL" id="UGGP01000001">
    <property type="protein sequence ID" value="STO08656.1"/>
    <property type="molecule type" value="Genomic_DNA"/>
</dbReference>
<dbReference type="AlphaFoldDB" id="A0A377FVZ1"/>
<evidence type="ECO:0000313" key="6">
    <source>
        <dbReference type="EMBL" id="STO08656.1"/>
    </source>
</evidence>
<keyword evidence="3" id="KW-0813">Transport</keyword>
<dbReference type="GO" id="GO:0030313">
    <property type="term" value="C:cell envelope"/>
    <property type="evidence" value="ECO:0007669"/>
    <property type="project" value="UniProtKB-SubCell"/>
</dbReference>
<dbReference type="InterPro" id="IPR030678">
    <property type="entry name" value="Peptide/Ni-bd"/>
</dbReference>
<evidence type="ECO:0000256" key="3">
    <source>
        <dbReference type="ARBA" id="ARBA00022448"/>
    </source>
</evidence>
<accession>A0A377FVZ1</accession>
<keyword evidence="4" id="KW-0732">Signal</keyword>
<dbReference type="RefSeq" id="WP_029335557.1">
    <property type="nucleotide sequence ID" value="NZ_UGGP01000001.1"/>
</dbReference>
<sequence>MKRYFIGAALLGSVLILFFIFWNGQRDTARELASPAEQIITIHGETLPEQPNTLLAIDPSSQTILSHLYEGLYRFGKDGTVEPGLVEDMERSDDGTTYTFTLKDSESFNGEAVTAETFVERFRMLADDDTNSPFSFFLEDVVNGKAISLGTEEPETLGVRALDPSTLEVTLERPMEGFEEILAMPAFLPQTAIGEWQELDGNGPFHIQSIDAAQLTLVKNERYHAAEDITLEKIIVWADAALGQESTGIHPIPYGTEEAVFESFEGEVVNVPRSGVFYLKPNVDEYPFDDVEFRKSLALVLDRDAIASKLARAERPTERLLVIDETETNATLEGDAAETFEAVKERLQQETIEIELLSFVDDEARQIAQSIKQDFEQLDGLKVNIVELPLGEKVRKEVAGDYALSLSGWQPDYPALSAYLTQLETDNYLNSSGYADETYDQLMADARATEGLEARDTKYRQAEQHLLEQAVVIPIYQAGRTYAVDGKYAEIGFPVIGPSYVLHFSEVYKK</sequence>
<dbReference type="SUPFAM" id="SSF53850">
    <property type="entry name" value="Periplasmic binding protein-like II"/>
    <property type="match status" value="1"/>
</dbReference>
<evidence type="ECO:0000259" key="5">
    <source>
        <dbReference type="Pfam" id="PF00496"/>
    </source>
</evidence>
<dbReference type="STRING" id="1397694.GCA_000702585_02522"/>
<evidence type="ECO:0000256" key="4">
    <source>
        <dbReference type="ARBA" id="ARBA00022729"/>
    </source>
</evidence>
<dbReference type="PANTHER" id="PTHR30290">
    <property type="entry name" value="PERIPLASMIC BINDING COMPONENT OF ABC TRANSPORTER"/>
    <property type="match status" value="1"/>
</dbReference>